<keyword evidence="3" id="KW-1185">Reference proteome</keyword>
<sequence>MNLGIAKNKMKNSKSYFLGYLSPQIRHMTSLLSHCGLLWLLIHTRKTELGKAAIIFGEISQRNSMRNIEHFKPCPVANISRDIAPEIVIVQNNWNEKELSRCQLLSSRNAAKIARARMRTGSSTMAPSTDTALSPDSRTRFAQ</sequence>
<feature type="region of interest" description="Disordered" evidence="1">
    <location>
        <begin position="116"/>
        <end position="143"/>
    </location>
</feature>
<evidence type="ECO:0000313" key="2">
    <source>
        <dbReference type="EMBL" id="CUH84159.1"/>
    </source>
</evidence>
<protein>
    <submittedName>
        <fullName evidence="2">Uncharacterized protein</fullName>
    </submittedName>
</protein>
<dbReference type="AlphaFoldDB" id="A0A0P1GNU0"/>
<name>A0A0P1GNU0_9RHOB</name>
<dbReference type="EMBL" id="CYSF01000006">
    <property type="protein sequence ID" value="CUH84159.1"/>
    <property type="molecule type" value="Genomic_DNA"/>
</dbReference>
<feature type="compositionally biased region" description="Polar residues" evidence="1">
    <location>
        <begin position="120"/>
        <end position="143"/>
    </location>
</feature>
<gene>
    <name evidence="2" type="ORF">TM5383_01364</name>
</gene>
<reference evidence="2 3" key="1">
    <citation type="submission" date="2015-09" db="EMBL/GenBank/DDBJ databases">
        <authorList>
            <consortium name="Swine Surveillance"/>
        </authorList>
    </citation>
    <scope>NUCLEOTIDE SEQUENCE [LARGE SCALE GENOMIC DNA]</scope>
    <source>
        <strain evidence="2 3">CECT 8383</strain>
    </source>
</reference>
<evidence type="ECO:0000313" key="3">
    <source>
        <dbReference type="Proteomes" id="UP000051681"/>
    </source>
</evidence>
<dbReference type="Proteomes" id="UP000051681">
    <property type="component" value="Unassembled WGS sequence"/>
</dbReference>
<organism evidence="2 3">
    <name type="scientific">Thalassovita mediterranea</name>
    <dbReference type="NCBI Taxonomy" id="340021"/>
    <lineage>
        <taxon>Bacteria</taxon>
        <taxon>Pseudomonadati</taxon>
        <taxon>Pseudomonadota</taxon>
        <taxon>Alphaproteobacteria</taxon>
        <taxon>Rhodobacterales</taxon>
        <taxon>Roseobacteraceae</taxon>
        <taxon>Thalassovita</taxon>
    </lineage>
</organism>
<proteinExistence type="predicted"/>
<accession>A0A0P1GNU0</accession>
<evidence type="ECO:0000256" key="1">
    <source>
        <dbReference type="SAM" id="MobiDB-lite"/>
    </source>
</evidence>